<keyword evidence="9" id="KW-0804">Transcription</keyword>
<accession>A0A1U9RRG5</accession>
<dbReference type="RefSeq" id="WP_211118592.1">
    <property type="nucleotide sequence ID" value="NZ_CP019943.1"/>
</dbReference>
<keyword evidence="3 11" id="KW-0808">Transferase</keyword>
<evidence type="ECO:0000256" key="9">
    <source>
        <dbReference type="ARBA" id="ARBA00023163"/>
    </source>
</evidence>
<dbReference type="InterPro" id="IPR002694">
    <property type="entry name" value="Znf_CHC2"/>
</dbReference>
<dbReference type="Pfam" id="PF13155">
    <property type="entry name" value="Toprim_2"/>
    <property type="match status" value="1"/>
</dbReference>
<dbReference type="GO" id="GO:0000428">
    <property type="term" value="C:DNA-directed RNA polymerase complex"/>
    <property type="evidence" value="ECO:0007669"/>
    <property type="project" value="UniProtKB-KW"/>
</dbReference>
<evidence type="ECO:0000256" key="2">
    <source>
        <dbReference type="ARBA" id="ARBA00022515"/>
    </source>
</evidence>
<evidence type="ECO:0000256" key="5">
    <source>
        <dbReference type="ARBA" id="ARBA00022705"/>
    </source>
</evidence>
<keyword evidence="6" id="KW-0479">Metal-binding</keyword>
<dbReference type="SUPFAM" id="SSF56731">
    <property type="entry name" value="DNA primase core"/>
    <property type="match status" value="1"/>
</dbReference>
<dbReference type="GO" id="GO:1990077">
    <property type="term" value="C:primosome complex"/>
    <property type="evidence" value="ECO:0007669"/>
    <property type="project" value="UniProtKB-KW"/>
</dbReference>
<reference evidence="11 12" key="1">
    <citation type="submission" date="2017-02" db="EMBL/GenBank/DDBJ databases">
        <title>Complete Genome of Candidatus Carsonella ruddii strain BC, a Nutritional Endosymbiont of Bactericera cockerelli.</title>
        <authorList>
            <person name="Riley A.B."/>
            <person name="Kim D.H."/>
            <person name="Hansen A.K."/>
        </authorList>
    </citation>
    <scope>NUCLEOTIDE SEQUENCE [LARGE SCALE GENOMIC DNA]</scope>
    <source>
        <strain evidence="11 12">BC</strain>
    </source>
</reference>
<dbReference type="SUPFAM" id="SSF57783">
    <property type="entry name" value="Zinc beta-ribbon"/>
    <property type="match status" value="1"/>
</dbReference>
<dbReference type="InterPro" id="IPR050219">
    <property type="entry name" value="DnaG_primase"/>
</dbReference>
<dbReference type="AlphaFoldDB" id="A0A1U9RRG5"/>
<proteinExistence type="predicted"/>
<evidence type="ECO:0000256" key="4">
    <source>
        <dbReference type="ARBA" id="ARBA00022695"/>
    </source>
</evidence>
<sequence length="253" mass="30204">MNLKCPFHNDINASFSIKKNKFTCYGCNTSGLIKNSFKIKKFEIYFNKEIILNSKKNLYIKKNFWLKYLIFRNINMNTTLKFNLGMLSFSQKKVNNIIINRLIFPILNEKKILLGIGLKTNNKKNKYINLIKNDVYENIFFGINNIKNFNFIIVVEGYFDLLTIYKNNFINVISILGCNINYEKINFLLFKFKKIFFCLDGDYSGYYASEKIKKIFKNHYKKRIFIKNMPVNHDPDSFINYYGIKSFFKYLIK</sequence>
<dbReference type="SMART" id="SM00493">
    <property type="entry name" value="TOPRIM"/>
    <property type="match status" value="1"/>
</dbReference>
<keyword evidence="2" id="KW-0639">Primosome</keyword>
<evidence type="ECO:0000256" key="8">
    <source>
        <dbReference type="ARBA" id="ARBA00022833"/>
    </source>
</evidence>
<dbReference type="CDD" id="cd03364">
    <property type="entry name" value="TOPRIM_DnaG_primases"/>
    <property type="match status" value="1"/>
</dbReference>
<dbReference type="PROSITE" id="PS50880">
    <property type="entry name" value="TOPRIM"/>
    <property type="match status" value="1"/>
</dbReference>
<keyword evidence="4 11" id="KW-0548">Nucleotidyltransferase</keyword>
<name>A0A1U9RRG5_CARRU</name>
<evidence type="ECO:0000313" key="12">
    <source>
        <dbReference type="Proteomes" id="UP000189666"/>
    </source>
</evidence>
<dbReference type="Gene3D" id="3.40.1360.10">
    <property type="match status" value="1"/>
</dbReference>
<evidence type="ECO:0000259" key="10">
    <source>
        <dbReference type="PROSITE" id="PS50880"/>
    </source>
</evidence>
<organism evidence="11 12">
    <name type="scientific">Carsonella ruddii</name>
    <dbReference type="NCBI Taxonomy" id="114186"/>
    <lineage>
        <taxon>Bacteria</taxon>
        <taxon>Pseudomonadati</taxon>
        <taxon>Pseudomonadota</taxon>
        <taxon>Gammaproteobacteria</taxon>
        <taxon>Oceanospirillales</taxon>
        <taxon>Halomonadaceae</taxon>
        <taxon>Zymobacter group</taxon>
        <taxon>Candidatus Carsonella</taxon>
    </lineage>
</organism>
<dbReference type="GO" id="GO:0005737">
    <property type="term" value="C:cytoplasm"/>
    <property type="evidence" value="ECO:0007669"/>
    <property type="project" value="TreeGrafter"/>
</dbReference>
<keyword evidence="5" id="KW-0235">DNA replication</keyword>
<protein>
    <submittedName>
        <fullName evidence="11">DNA primase</fullName>
        <ecNumber evidence="11">2.7.7.-</ecNumber>
    </submittedName>
</protein>
<evidence type="ECO:0000313" key="11">
    <source>
        <dbReference type="EMBL" id="AQU89487.1"/>
    </source>
</evidence>
<evidence type="ECO:0000256" key="7">
    <source>
        <dbReference type="ARBA" id="ARBA00022771"/>
    </source>
</evidence>
<keyword evidence="8" id="KW-0862">Zinc</keyword>
<dbReference type="InterPro" id="IPR036977">
    <property type="entry name" value="DNA_primase_Znf_CHC2"/>
</dbReference>
<evidence type="ECO:0000256" key="6">
    <source>
        <dbReference type="ARBA" id="ARBA00022723"/>
    </source>
</evidence>
<dbReference type="Pfam" id="PF01807">
    <property type="entry name" value="Zn_ribbon_DnaG"/>
    <property type="match status" value="1"/>
</dbReference>
<dbReference type="PANTHER" id="PTHR30313:SF2">
    <property type="entry name" value="DNA PRIMASE"/>
    <property type="match status" value="1"/>
</dbReference>
<keyword evidence="1" id="KW-0240">DNA-directed RNA polymerase</keyword>
<dbReference type="EMBL" id="CP019943">
    <property type="protein sequence ID" value="AQU89487.1"/>
    <property type="molecule type" value="Genomic_DNA"/>
</dbReference>
<dbReference type="PANTHER" id="PTHR30313">
    <property type="entry name" value="DNA PRIMASE"/>
    <property type="match status" value="1"/>
</dbReference>
<evidence type="ECO:0000256" key="1">
    <source>
        <dbReference type="ARBA" id="ARBA00022478"/>
    </source>
</evidence>
<dbReference type="GO" id="GO:0003677">
    <property type="term" value="F:DNA binding"/>
    <property type="evidence" value="ECO:0007669"/>
    <property type="project" value="InterPro"/>
</dbReference>
<dbReference type="EC" id="2.7.7.-" evidence="11"/>
<dbReference type="GO" id="GO:0003899">
    <property type="term" value="F:DNA-directed RNA polymerase activity"/>
    <property type="evidence" value="ECO:0007669"/>
    <property type="project" value="InterPro"/>
</dbReference>
<dbReference type="Proteomes" id="UP000189666">
    <property type="component" value="Chromosome"/>
</dbReference>
<dbReference type="GO" id="GO:0006269">
    <property type="term" value="P:DNA replication, synthesis of primer"/>
    <property type="evidence" value="ECO:0007669"/>
    <property type="project" value="UniProtKB-KW"/>
</dbReference>
<evidence type="ECO:0000256" key="3">
    <source>
        <dbReference type="ARBA" id="ARBA00022679"/>
    </source>
</evidence>
<dbReference type="InterPro" id="IPR006171">
    <property type="entry name" value="TOPRIM_dom"/>
</dbReference>
<feature type="domain" description="Toprim" evidence="10">
    <location>
        <begin position="150"/>
        <end position="230"/>
    </location>
</feature>
<gene>
    <name evidence="11" type="ORF">BW244_0069</name>
</gene>
<dbReference type="InterPro" id="IPR034151">
    <property type="entry name" value="TOPRIM_DnaG_bac"/>
</dbReference>
<dbReference type="Gene3D" id="3.90.580.10">
    <property type="entry name" value="Zinc finger, CHC2-type domain"/>
    <property type="match status" value="1"/>
</dbReference>
<dbReference type="GO" id="GO:0008270">
    <property type="term" value="F:zinc ion binding"/>
    <property type="evidence" value="ECO:0007669"/>
    <property type="project" value="UniProtKB-KW"/>
</dbReference>
<keyword evidence="7" id="KW-0863">Zinc-finger</keyword>